<reference evidence="6" key="1">
    <citation type="submission" date="2017-10" db="EMBL/GenBank/DDBJ databases">
        <title>Paulinella longichromatophora chromatophore genome.</title>
        <authorList>
            <person name="Lhee D."/>
            <person name="Yoon H.S."/>
        </authorList>
    </citation>
    <scope>NUCLEOTIDE SEQUENCE</scope>
</reference>
<dbReference type="AlphaFoldDB" id="A0A2H4ZPI5"/>
<comment type="similarity">
    <text evidence="1 5">Belongs to the glutathione peroxidase family.</text>
</comment>
<dbReference type="Gene3D" id="3.40.30.10">
    <property type="entry name" value="Glutaredoxin"/>
    <property type="match status" value="1"/>
</dbReference>
<dbReference type="EMBL" id="MG264610">
    <property type="protein sequence ID" value="AUG32438.1"/>
    <property type="molecule type" value="Genomic_DNA"/>
</dbReference>
<dbReference type="InterPro" id="IPR000889">
    <property type="entry name" value="Glutathione_peroxidase"/>
</dbReference>
<dbReference type="PANTHER" id="PTHR11592">
    <property type="entry name" value="GLUTATHIONE PEROXIDASE"/>
    <property type="match status" value="1"/>
</dbReference>
<dbReference type="PROSITE" id="PS00460">
    <property type="entry name" value="GLUTATHIONE_PEROXID_1"/>
    <property type="match status" value="1"/>
</dbReference>
<dbReference type="Pfam" id="PF00255">
    <property type="entry name" value="GSHPx"/>
    <property type="match status" value="1"/>
</dbReference>
<dbReference type="InterPro" id="IPR036249">
    <property type="entry name" value="Thioredoxin-like_sf"/>
</dbReference>
<evidence type="ECO:0000256" key="4">
    <source>
        <dbReference type="PIRSR" id="PIRSR000303-1"/>
    </source>
</evidence>
<dbReference type="SUPFAM" id="SSF52833">
    <property type="entry name" value="Thioredoxin-like"/>
    <property type="match status" value="1"/>
</dbReference>
<evidence type="ECO:0000256" key="3">
    <source>
        <dbReference type="ARBA" id="ARBA00023002"/>
    </source>
</evidence>
<feature type="active site" evidence="4">
    <location>
        <position position="37"/>
    </location>
</feature>
<dbReference type="PIRSF" id="PIRSF000303">
    <property type="entry name" value="Glutathion_perox"/>
    <property type="match status" value="1"/>
</dbReference>
<proteinExistence type="inferred from homology"/>
<geneLocation type="plastid" evidence="6"/>
<dbReference type="PRINTS" id="PR01011">
    <property type="entry name" value="GLUTPROXDASE"/>
</dbReference>
<name>A0A2H4ZPI5_9EUKA</name>
<evidence type="ECO:0000256" key="2">
    <source>
        <dbReference type="ARBA" id="ARBA00022559"/>
    </source>
</evidence>
<dbReference type="GO" id="GO:0004601">
    <property type="term" value="F:peroxidase activity"/>
    <property type="evidence" value="ECO:0007669"/>
    <property type="project" value="UniProtKB-KW"/>
</dbReference>
<organism evidence="6">
    <name type="scientific">Paulinella longichromatophora</name>
    <dbReference type="NCBI Taxonomy" id="1708747"/>
    <lineage>
        <taxon>Eukaryota</taxon>
        <taxon>Sar</taxon>
        <taxon>Rhizaria</taxon>
        <taxon>Cercozoa</taxon>
        <taxon>Imbricatea</taxon>
        <taxon>Silicofilosea</taxon>
        <taxon>Euglyphida</taxon>
        <taxon>Paulinellidae</taxon>
        <taxon>Paulinella</taxon>
    </lineage>
</organism>
<evidence type="ECO:0000313" key="6">
    <source>
        <dbReference type="EMBL" id="AUG32438.1"/>
    </source>
</evidence>
<gene>
    <name evidence="6" type="ORF">PLO_443</name>
</gene>
<dbReference type="PROSITE" id="PS51355">
    <property type="entry name" value="GLUTATHIONE_PEROXID_3"/>
    <property type="match status" value="1"/>
</dbReference>
<dbReference type="InterPro" id="IPR029759">
    <property type="entry name" value="GPX_AS"/>
</dbReference>
<protein>
    <recommendedName>
        <fullName evidence="5">Glutathione peroxidase</fullName>
    </recommendedName>
</protein>
<dbReference type="GO" id="GO:0034599">
    <property type="term" value="P:cellular response to oxidative stress"/>
    <property type="evidence" value="ECO:0007669"/>
    <property type="project" value="TreeGrafter"/>
</dbReference>
<dbReference type="PANTHER" id="PTHR11592:SF78">
    <property type="entry name" value="GLUTATHIONE PEROXIDASE"/>
    <property type="match status" value="1"/>
</dbReference>
<keyword evidence="3 5" id="KW-0560">Oxidoreductase</keyword>
<evidence type="ECO:0000256" key="1">
    <source>
        <dbReference type="ARBA" id="ARBA00006926"/>
    </source>
</evidence>
<dbReference type="CDD" id="cd00340">
    <property type="entry name" value="GSH_Peroxidase"/>
    <property type="match status" value="1"/>
</dbReference>
<keyword evidence="2 5" id="KW-0575">Peroxidase</keyword>
<keyword evidence="6" id="KW-0934">Plastid</keyword>
<sequence>MTINISTVSVKRSNGNEVCFSDYKGKVLLIVNVASRCGFTRQYAGLQKLQDTYGNKGLQILGFPCNDFGNQEPGTINEIQQFCSTTYGVKFEIFDKVDAVNAKTAPYDTLSQVEPTGDIQWNFEKFLVDKDSNVVARYKSNTEPESLELISEIETLLNS</sequence>
<accession>A0A2H4ZPI5</accession>
<evidence type="ECO:0000256" key="5">
    <source>
        <dbReference type="RuleBase" id="RU000499"/>
    </source>
</evidence>